<protein>
    <submittedName>
        <fullName evidence="1">Uncharacterized protein</fullName>
    </submittedName>
</protein>
<dbReference type="RefSeq" id="WP_171587664.1">
    <property type="nucleotide sequence ID" value="NZ_JABGBO010000001.1"/>
</dbReference>
<accession>A0A7Y4L811</accession>
<gene>
    <name evidence="1" type="ORF">HKX40_00800</name>
</gene>
<dbReference type="Proteomes" id="UP000541421">
    <property type="component" value="Unassembled WGS sequence"/>
</dbReference>
<evidence type="ECO:0000313" key="2">
    <source>
        <dbReference type="Proteomes" id="UP000541421"/>
    </source>
</evidence>
<dbReference type="EMBL" id="JABGBO010000001">
    <property type="protein sequence ID" value="NOL48679.1"/>
    <property type="molecule type" value="Genomic_DNA"/>
</dbReference>
<proteinExistence type="predicted"/>
<reference evidence="1 2" key="1">
    <citation type="submission" date="2020-05" db="EMBL/GenBank/DDBJ databases">
        <authorList>
            <person name="Niu N."/>
        </authorList>
    </citation>
    <scope>NUCLEOTIDE SEQUENCE [LARGE SCALE GENOMIC DNA]</scope>
    <source>
        <strain evidence="1 2">LMG10982</strain>
    </source>
</reference>
<dbReference type="AlphaFoldDB" id="A0A7Y4L811"/>
<evidence type="ECO:0000313" key="1">
    <source>
        <dbReference type="EMBL" id="NOL48679.1"/>
    </source>
</evidence>
<sequence length="178" mass="20963">MSKSNTPSSTIKIPRDKPRVFIAEGETEIKLLSSLYEGKTRKINLWNQKILKFLANMKGSILIIVYDTDQIGNINRFKENLNFLDKNHIPYYLLQQTLNFEDEILRGTNCRSVDVFFNTNSQDEFKTKFNNCSNPLEVLSKKQINYYKLWQGEHLADLIPWKSKRINHAHLEHLMKRS</sequence>
<name>A0A7Y4L811_9BURK</name>
<comment type="caution">
    <text evidence="1">The sequence shown here is derived from an EMBL/GenBank/DDBJ whole genome shotgun (WGS) entry which is preliminary data.</text>
</comment>
<organism evidence="1 2">
    <name type="scientific">Pelistega europaea</name>
    <dbReference type="NCBI Taxonomy" id="106147"/>
    <lineage>
        <taxon>Bacteria</taxon>
        <taxon>Pseudomonadati</taxon>
        <taxon>Pseudomonadota</taxon>
        <taxon>Betaproteobacteria</taxon>
        <taxon>Burkholderiales</taxon>
        <taxon>Alcaligenaceae</taxon>
        <taxon>Pelistega</taxon>
    </lineage>
</organism>
<keyword evidence="2" id="KW-1185">Reference proteome</keyword>